<protein>
    <submittedName>
        <fullName evidence="3">Uncharacterized protein</fullName>
    </submittedName>
</protein>
<feature type="compositionally biased region" description="Basic and acidic residues" evidence="1">
    <location>
        <begin position="1"/>
        <end position="20"/>
    </location>
</feature>
<evidence type="ECO:0000256" key="1">
    <source>
        <dbReference type="SAM" id="MobiDB-lite"/>
    </source>
</evidence>
<name>A0A3P7JQX4_STRVU</name>
<proteinExistence type="predicted"/>
<feature type="transmembrane region" description="Helical" evidence="2">
    <location>
        <begin position="40"/>
        <end position="62"/>
    </location>
</feature>
<evidence type="ECO:0000313" key="4">
    <source>
        <dbReference type="Proteomes" id="UP000270094"/>
    </source>
</evidence>
<keyword evidence="4" id="KW-1185">Reference proteome</keyword>
<keyword evidence="2" id="KW-1133">Transmembrane helix</keyword>
<dbReference type="AlphaFoldDB" id="A0A3P7JQX4"/>
<dbReference type="OrthoDB" id="3936150at2759"/>
<organism evidence="3 4">
    <name type="scientific">Strongylus vulgaris</name>
    <name type="common">Blood worm</name>
    <dbReference type="NCBI Taxonomy" id="40348"/>
    <lineage>
        <taxon>Eukaryota</taxon>
        <taxon>Metazoa</taxon>
        <taxon>Ecdysozoa</taxon>
        <taxon>Nematoda</taxon>
        <taxon>Chromadorea</taxon>
        <taxon>Rhabditida</taxon>
        <taxon>Rhabditina</taxon>
        <taxon>Rhabditomorpha</taxon>
        <taxon>Strongyloidea</taxon>
        <taxon>Strongylidae</taxon>
        <taxon>Strongylus</taxon>
    </lineage>
</organism>
<evidence type="ECO:0000256" key="2">
    <source>
        <dbReference type="SAM" id="Phobius"/>
    </source>
</evidence>
<reference evidence="3 4" key="1">
    <citation type="submission" date="2018-11" db="EMBL/GenBank/DDBJ databases">
        <authorList>
            <consortium name="Pathogen Informatics"/>
        </authorList>
    </citation>
    <scope>NUCLEOTIDE SEQUENCE [LARGE SCALE GENOMIC DNA]</scope>
</reference>
<accession>A0A3P7JQX4</accession>
<dbReference type="EMBL" id="UYYB01117432">
    <property type="protein sequence ID" value="VDM82389.1"/>
    <property type="molecule type" value="Genomic_DNA"/>
</dbReference>
<keyword evidence="2" id="KW-0472">Membrane</keyword>
<keyword evidence="2" id="KW-0812">Transmembrane</keyword>
<sequence length="111" mass="12284">MSNDNDYHSVPVDESKETKDANAAPVKTVDDFLKMGNYCFLILLISEFILLGAAGNMIFMIFAASAPRVSCHGANFTIKDVCKTHKNLSALSDCDLEIQYEFKSLNVEVKT</sequence>
<gene>
    <name evidence="3" type="ORF">SVUK_LOCUS17387</name>
</gene>
<dbReference type="Proteomes" id="UP000270094">
    <property type="component" value="Unassembled WGS sequence"/>
</dbReference>
<feature type="region of interest" description="Disordered" evidence="1">
    <location>
        <begin position="1"/>
        <end position="22"/>
    </location>
</feature>
<evidence type="ECO:0000313" key="3">
    <source>
        <dbReference type="EMBL" id="VDM82389.1"/>
    </source>
</evidence>